<evidence type="ECO:0000259" key="4">
    <source>
        <dbReference type="PROSITE" id="PS50835"/>
    </source>
</evidence>
<keyword evidence="6" id="KW-1185">Reference proteome</keyword>
<evidence type="ECO:0000313" key="6">
    <source>
        <dbReference type="Proteomes" id="UP000824540"/>
    </source>
</evidence>
<dbReference type="PROSITE" id="PS50835">
    <property type="entry name" value="IG_LIKE"/>
    <property type="match status" value="2"/>
</dbReference>
<dbReference type="InterPro" id="IPR036179">
    <property type="entry name" value="Ig-like_dom_sf"/>
</dbReference>
<dbReference type="SMART" id="SM00406">
    <property type="entry name" value="IGv"/>
    <property type="match status" value="2"/>
</dbReference>
<dbReference type="PANTHER" id="PTHR23268">
    <property type="entry name" value="T-CELL RECEPTOR BETA CHAIN"/>
    <property type="match status" value="1"/>
</dbReference>
<dbReference type="GO" id="GO:0002376">
    <property type="term" value="P:immune system process"/>
    <property type="evidence" value="ECO:0007669"/>
    <property type="project" value="UniProtKB-KW"/>
</dbReference>
<feature type="non-terminal residue" evidence="5">
    <location>
        <position position="1"/>
    </location>
</feature>
<sequence>MDSASLFFFLLHQLLLACIQGAVVTQTPKELLGNPGESANISGSHDDTSLRYYYWYWQLPGKGIELIAYILTDVCVQGAVVMQVPKNIMKIPGESANISCSHDDINLQSYYWYWQLPGKGIELIATIATNSEPTFESDFKNVQSQTEQKVSQWPSQTVVTQGSSVELTCAQSGSDQNMYWYRQQSSTGIELVFYSMYMSDPERGEKISDRFSCTRVSQKNITLSISQAEEQEQCSLGSDPPQHSGLLKMERVCYLLTACTLSLLDVQSQTEQKVSQSPKHTVVTQGSPVELTCAQSGSDNYMYWYRQQSSTELRIIFLSVYMNDPERGEKISDRFSCTRVNQKNITLSISQAEESDTGVYFCAASPT</sequence>
<feature type="chain" id="PRO_5035853405" description="Ig-like domain-containing protein" evidence="3">
    <location>
        <begin position="22"/>
        <end position="367"/>
    </location>
</feature>
<dbReference type="OrthoDB" id="8949577at2759"/>
<keyword evidence="1 3" id="KW-0732">Signal</keyword>
<dbReference type="SMART" id="SM00409">
    <property type="entry name" value="IG"/>
    <property type="match status" value="2"/>
</dbReference>
<dbReference type="SUPFAM" id="SSF48726">
    <property type="entry name" value="Immunoglobulin"/>
    <property type="match status" value="4"/>
</dbReference>
<dbReference type="InterPro" id="IPR013106">
    <property type="entry name" value="Ig_V-set"/>
</dbReference>
<evidence type="ECO:0000256" key="3">
    <source>
        <dbReference type="SAM" id="SignalP"/>
    </source>
</evidence>
<keyword evidence="2" id="KW-0391">Immunity</keyword>
<dbReference type="AlphaFoldDB" id="A0A8T2PHQ0"/>
<feature type="domain" description="Ig-like" evidence="4">
    <location>
        <begin position="272"/>
        <end position="367"/>
    </location>
</feature>
<gene>
    <name evidence="5" type="ORF">JZ751_020468</name>
</gene>
<reference evidence="5" key="1">
    <citation type="thesis" date="2021" institute="BYU ScholarsArchive" country="Provo, UT, USA">
        <title>Applications of and Algorithms for Genome Assembly and Genomic Analyses with an Emphasis on Marine Teleosts.</title>
        <authorList>
            <person name="Pickett B.D."/>
        </authorList>
    </citation>
    <scope>NUCLEOTIDE SEQUENCE</scope>
    <source>
        <strain evidence="5">HI-2016</strain>
    </source>
</reference>
<dbReference type="GO" id="GO:0007166">
    <property type="term" value="P:cell surface receptor signaling pathway"/>
    <property type="evidence" value="ECO:0007669"/>
    <property type="project" value="TreeGrafter"/>
</dbReference>
<comment type="caution">
    <text evidence="5">The sequence shown here is derived from an EMBL/GenBank/DDBJ whole genome shotgun (WGS) entry which is preliminary data.</text>
</comment>
<dbReference type="Pfam" id="PF07686">
    <property type="entry name" value="V-set"/>
    <property type="match status" value="2"/>
</dbReference>
<organism evidence="5 6">
    <name type="scientific">Albula glossodonta</name>
    <name type="common">roundjaw bonefish</name>
    <dbReference type="NCBI Taxonomy" id="121402"/>
    <lineage>
        <taxon>Eukaryota</taxon>
        <taxon>Metazoa</taxon>
        <taxon>Chordata</taxon>
        <taxon>Craniata</taxon>
        <taxon>Vertebrata</taxon>
        <taxon>Euteleostomi</taxon>
        <taxon>Actinopterygii</taxon>
        <taxon>Neopterygii</taxon>
        <taxon>Teleostei</taxon>
        <taxon>Albuliformes</taxon>
        <taxon>Albulidae</taxon>
        <taxon>Albula</taxon>
    </lineage>
</organism>
<dbReference type="InterPro" id="IPR007110">
    <property type="entry name" value="Ig-like_dom"/>
</dbReference>
<feature type="domain" description="Ig-like" evidence="4">
    <location>
        <begin position="133"/>
        <end position="224"/>
    </location>
</feature>
<dbReference type="GO" id="GO:0005886">
    <property type="term" value="C:plasma membrane"/>
    <property type="evidence" value="ECO:0007669"/>
    <property type="project" value="TreeGrafter"/>
</dbReference>
<dbReference type="Proteomes" id="UP000824540">
    <property type="component" value="Unassembled WGS sequence"/>
</dbReference>
<evidence type="ECO:0000256" key="1">
    <source>
        <dbReference type="ARBA" id="ARBA00022729"/>
    </source>
</evidence>
<dbReference type="InterPro" id="IPR013783">
    <property type="entry name" value="Ig-like_fold"/>
</dbReference>
<dbReference type="EMBL" id="JAFBMS010000005">
    <property type="protein sequence ID" value="KAG9352055.1"/>
    <property type="molecule type" value="Genomic_DNA"/>
</dbReference>
<evidence type="ECO:0000313" key="5">
    <source>
        <dbReference type="EMBL" id="KAG9352055.1"/>
    </source>
</evidence>
<name>A0A8T2PHQ0_9TELE</name>
<dbReference type="InterPro" id="IPR003599">
    <property type="entry name" value="Ig_sub"/>
</dbReference>
<evidence type="ECO:0000256" key="2">
    <source>
        <dbReference type="ARBA" id="ARBA00022859"/>
    </source>
</evidence>
<accession>A0A8T2PHQ0</accession>
<dbReference type="InterPro" id="IPR050413">
    <property type="entry name" value="TCR_beta_variable"/>
</dbReference>
<feature type="signal peptide" evidence="3">
    <location>
        <begin position="1"/>
        <end position="21"/>
    </location>
</feature>
<dbReference type="Gene3D" id="2.60.40.10">
    <property type="entry name" value="Immunoglobulins"/>
    <property type="match status" value="4"/>
</dbReference>
<protein>
    <recommendedName>
        <fullName evidence="4">Ig-like domain-containing protein</fullName>
    </recommendedName>
</protein>
<proteinExistence type="predicted"/>